<feature type="transmembrane region" description="Helical" evidence="1">
    <location>
        <begin position="41"/>
        <end position="64"/>
    </location>
</feature>
<keyword evidence="1" id="KW-0472">Membrane</keyword>
<feature type="transmembrane region" description="Helical" evidence="1">
    <location>
        <begin position="12"/>
        <end position="29"/>
    </location>
</feature>
<evidence type="ECO:0000313" key="3">
    <source>
        <dbReference type="Proteomes" id="UP000054359"/>
    </source>
</evidence>
<evidence type="ECO:0000313" key="2">
    <source>
        <dbReference type="EMBL" id="KFM73423.1"/>
    </source>
</evidence>
<protein>
    <submittedName>
        <fullName evidence="2">Uncharacterized protein</fullName>
    </submittedName>
</protein>
<reference evidence="2 3" key="1">
    <citation type="submission" date="2013-11" db="EMBL/GenBank/DDBJ databases">
        <title>Genome sequencing of Stegodyphus mimosarum.</title>
        <authorList>
            <person name="Bechsgaard J."/>
        </authorList>
    </citation>
    <scope>NUCLEOTIDE SEQUENCE [LARGE SCALE GENOMIC DNA]</scope>
</reference>
<keyword evidence="3" id="KW-1185">Reference proteome</keyword>
<dbReference type="Proteomes" id="UP000054359">
    <property type="component" value="Unassembled WGS sequence"/>
</dbReference>
<evidence type="ECO:0000256" key="1">
    <source>
        <dbReference type="SAM" id="Phobius"/>
    </source>
</evidence>
<organism evidence="2 3">
    <name type="scientific">Stegodyphus mimosarum</name>
    <name type="common">African social velvet spider</name>
    <dbReference type="NCBI Taxonomy" id="407821"/>
    <lineage>
        <taxon>Eukaryota</taxon>
        <taxon>Metazoa</taxon>
        <taxon>Ecdysozoa</taxon>
        <taxon>Arthropoda</taxon>
        <taxon>Chelicerata</taxon>
        <taxon>Arachnida</taxon>
        <taxon>Araneae</taxon>
        <taxon>Araneomorphae</taxon>
        <taxon>Entelegynae</taxon>
        <taxon>Eresoidea</taxon>
        <taxon>Eresidae</taxon>
        <taxon>Stegodyphus</taxon>
    </lineage>
</organism>
<feature type="non-terminal residue" evidence="2">
    <location>
        <position position="73"/>
    </location>
</feature>
<keyword evidence="1" id="KW-1133">Transmembrane helix</keyword>
<keyword evidence="1" id="KW-0812">Transmembrane</keyword>
<name>A0A087U7T4_STEMI</name>
<sequence>MGGAISTSLQRIYLHVIFFIKIKLIQFTSENIFAFLPRATYIVKIIICILWVGKNCVIFIPCLLTMNLKGDKS</sequence>
<dbReference type="EMBL" id="KK118612">
    <property type="protein sequence ID" value="KFM73423.1"/>
    <property type="molecule type" value="Genomic_DNA"/>
</dbReference>
<dbReference type="AlphaFoldDB" id="A0A087U7T4"/>
<gene>
    <name evidence="2" type="ORF">X975_07923</name>
</gene>
<accession>A0A087U7T4</accession>
<proteinExistence type="predicted"/>